<organism evidence="4 5">
    <name type="scientific">Pseudovibrio ascidiaceicola</name>
    <dbReference type="NCBI Taxonomy" id="285279"/>
    <lineage>
        <taxon>Bacteria</taxon>
        <taxon>Pseudomonadati</taxon>
        <taxon>Pseudomonadota</taxon>
        <taxon>Alphaproteobacteria</taxon>
        <taxon>Hyphomicrobiales</taxon>
        <taxon>Stappiaceae</taxon>
        <taxon>Pseudovibrio</taxon>
    </lineage>
</organism>
<gene>
    <name evidence="4" type="ORF">SAMN04488518_104309</name>
</gene>
<dbReference type="SUPFAM" id="SSF56925">
    <property type="entry name" value="OMPA-like"/>
    <property type="match status" value="1"/>
</dbReference>
<evidence type="ECO:0000313" key="5">
    <source>
        <dbReference type="Proteomes" id="UP000199598"/>
    </source>
</evidence>
<accession>A0A1I3YYG8</accession>
<dbReference type="EMBL" id="FOSK01000004">
    <property type="protein sequence ID" value="SFK36914.1"/>
    <property type="molecule type" value="Genomic_DNA"/>
</dbReference>
<sequence length="233" mass="25458">MKQVLCISTLLAGVGLIIAGASSAHAQDGGMYISLKGAKAFSLRSTFDPIGGAPTDSYDFDYKSEWSASTSLGYRLNEYLRLEGELGYLVNSVKNMSSDTIPIDYSSRGKIFARYTMANILADFALTDQLTAFAGGGIGIAKPDMDKTILSNALLGQTRQIEIEDQYVFAWKLTGGLSYEAYENTHLFADYTYFQTADFDIKQKTTQSGVSVENTLESDLSSHLIGVGLRYDF</sequence>
<dbReference type="Pfam" id="PF13505">
    <property type="entry name" value="OMP_b-brl"/>
    <property type="match status" value="1"/>
</dbReference>
<evidence type="ECO:0000259" key="3">
    <source>
        <dbReference type="Pfam" id="PF13505"/>
    </source>
</evidence>
<dbReference type="InterPro" id="IPR027385">
    <property type="entry name" value="Beta-barrel_OMP"/>
</dbReference>
<evidence type="ECO:0000256" key="2">
    <source>
        <dbReference type="SAM" id="SignalP"/>
    </source>
</evidence>
<keyword evidence="1 2" id="KW-0732">Signal</keyword>
<feature type="domain" description="Outer membrane protein beta-barrel" evidence="3">
    <location>
        <begin position="16"/>
        <end position="233"/>
    </location>
</feature>
<evidence type="ECO:0000256" key="1">
    <source>
        <dbReference type="ARBA" id="ARBA00022729"/>
    </source>
</evidence>
<dbReference type="Gene3D" id="2.40.160.20">
    <property type="match status" value="1"/>
</dbReference>
<dbReference type="RefSeq" id="WP_159437955.1">
    <property type="nucleotide sequence ID" value="NZ_FOSK01000004.1"/>
</dbReference>
<reference evidence="4 5" key="1">
    <citation type="submission" date="2016-10" db="EMBL/GenBank/DDBJ databases">
        <authorList>
            <person name="Varghese N."/>
            <person name="Submissions S."/>
        </authorList>
    </citation>
    <scope>NUCLEOTIDE SEQUENCE [LARGE SCALE GENOMIC DNA]</scope>
    <source>
        <strain evidence="4 5">DSM 16392</strain>
    </source>
</reference>
<feature type="signal peptide" evidence="2">
    <location>
        <begin position="1"/>
        <end position="26"/>
    </location>
</feature>
<name>A0A1I3YYG8_9HYPH</name>
<keyword evidence="5" id="KW-1185">Reference proteome</keyword>
<dbReference type="InterPro" id="IPR011250">
    <property type="entry name" value="OMP/PagP_B-barrel"/>
</dbReference>
<comment type="caution">
    <text evidence="4">The sequence shown here is derived from an EMBL/GenBank/DDBJ whole genome shotgun (WGS) entry which is preliminary data.</text>
</comment>
<dbReference type="Proteomes" id="UP000199598">
    <property type="component" value="Unassembled WGS sequence"/>
</dbReference>
<evidence type="ECO:0000313" key="4">
    <source>
        <dbReference type="EMBL" id="SFK36914.1"/>
    </source>
</evidence>
<feature type="chain" id="PRO_5045938973" evidence="2">
    <location>
        <begin position="27"/>
        <end position="233"/>
    </location>
</feature>
<proteinExistence type="predicted"/>
<protein>
    <submittedName>
        <fullName evidence="4">Opacity protein</fullName>
    </submittedName>
</protein>